<reference evidence="1 2" key="1">
    <citation type="submission" date="2019-08" db="EMBL/GenBank/DDBJ databases">
        <authorList>
            <person name="Peeters C."/>
        </authorList>
    </citation>
    <scope>NUCLEOTIDE SEQUENCE [LARGE SCALE GENOMIC DNA]</scope>
    <source>
        <strain evidence="1 2">LMG 30175</strain>
    </source>
</reference>
<dbReference type="AlphaFoldDB" id="A0A5E4X9S8"/>
<accession>A0A5E4X9S8</accession>
<dbReference type="Proteomes" id="UP000414233">
    <property type="component" value="Unassembled WGS sequence"/>
</dbReference>
<proteinExistence type="predicted"/>
<protein>
    <recommendedName>
        <fullName evidence="3">Nucleotidyl transferase AbiEii/AbiGii toxin family protein</fullName>
    </recommendedName>
</protein>
<name>A0A5E4X9S8_9BURK</name>
<evidence type="ECO:0008006" key="3">
    <source>
        <dbReference type="Google" id="ProtNLM"/>
    </source>
</evidence>
<sequence length="332" mass="37209">MNDRNVAASVRARLLNRARETQQDFSLVLTRYAIERLLYRISISNHADQFLLKGALLFDLWFDIPHRPTRDADFLGFGATELPHLEGIFKEICGIEVRDGVAFQPDTVRAAEIRKEANYAGVRVMLLGMIDSARCQIQIDIGFGDAVTPGPEDVEYPVMLPEFAAPKLRAYPRYTVVAEKFEALSSLGIANSRMKDYFDLWILARHTDFDGDILRQAAQRTFDRRKTALTQQAPFGLTDAFAQDAQKQTQWLAFLKKNRLQELTLEEVIIAVRAFLLPVLHSASADAALPLYWSAGGPWSPAKDALRTRVPLPTLVTIDPHGSKLGQPGSSR</sequence>
<dbReference type="OrthoDB" id="9808443at2"/>
<dbReference type="Pfam" id="PF08843">
    <property type="entry name" value="AbiEii"/>
    <property type="match status" value="1"/>
</dbReference>
<keyword evidence="2" id="KW-1185">Reference proteome</keyword>
<evidence type="ECO:0000313" key="1">
    <source>
        <dbReference type="EMBL" id="VVE32945.1"/>
    </source>
</evidence>
<dbReference type="InterPro" id="IPR014942">
    <property type="entry name" value="AbiEii"/>
</dbReference>
<dbReference type="RefSeq" id="WP_150698465.1">
    <property type="nucleotide sequence ID" value="NZ_CABPRZ010000016.1"/>
</dbReference>
<gene>
    <name evidence="1" type="ORF">PTE30175_03653</name>
</gene>
<dbReference type="EMBL" id="CABPRZ010000016">
    <property type="protein sequence ID" value="VVE32945.1"/>
    <property type="molecule type" value="Genomic_DNA"/>
</dbReference>
<evidence type="ECO:0000313" key="2">
    <source>
        <dbReference type="Proteomes" id="UP000414233"/>
    </source>
</evidence>
<organism evidence="1 2">
    <name type="scientific">Pandoraea terrae</name>
    <dbReference type="NCBI Taxonomy" id="1537710"/>
    <lineage>
        <taxon>Bacteria</taxon>
        <taxon>Pseudomonadati</taxon>
        <taxon>Pseudomonadota</taxon>
        <taxon>Betaproteobacteria</taxon>
        <taxon>Burkholderiales</taxon>
        <taxon>Burkholderiaceae</taxon>
        <taxon>Pandoraea</taxon>
    </lineage>
</organism>